<reference evidence="6 7" key="1">
    <citation type="journal article" date="2013" name="Genome Announc.">
        <title>Draft Genome of the Nitrogen-Fixing Bacterium Pseudomonas stutzeri Strain KOS6 Isolated from Industrial Hydrocarbon Sludge.</title>
        <authorList>
            <person name="Grigoryeva T.V."/>
            <person name="Laikov A.V."/>
            <person name="Naumova R.P."/>
            <person name="Manolov A.I."/>
            <person name="Larin A.K."/>
            <person name="Karpova I.Y."/>
            <person name="Semashko T.A."/>
            <person name="Alexeev D.G."/>
            <person name="Kostryukova E.S."/>
            <person name="Muller R."/>
            <person name="Govorun V.M."/>
        </authorList>
    </citation>
    <scope>NUCLEOTIDE SEQUENCE [LARGE SCALE GENOMIC DNA]</scope>
    <source>
        <strain evidence="6 7">KOS6</strain>
    </source>
</reference>
<dbReference type="PANTHER" id="PTHR30055:SF146">
    <property type="entry name" value="HTH-TYPE TRANSCRIPTIONAL DUAL REGULATOR CECR"/>
    <property type="match status" value="1"/>
</dbReference>
<evidence type="ECO:0000259" key="5">
    <source>
        <dbReference type="PROSITE" id="PS50977"/>
    </source>
</evidence>
<protein>
    <submittedName>
        <fullName evidence="6">TetR family transcriptional regulator</fullName>
    </submittedName>
</protein>
<sequence length="211" mass="23038">MTEQHCVSPGPGRPKDPAKREAILAAAQVLFLGNGYEGSSMEAIATEAGVSKLTLYSHFKDKEALFCAAVKATCETRLPRRLFQLEANCDIAGVLMAIGRAFHELVNSPESIGLHRVMVAMATQNPGLVKMFFDAGPQQLLFDLHQLFAQADARGLLDIAEPLRAAEHFCSLIKGAQHFRLLIGYAEAPSQTESDQHVEDVVGVFLRAYRS</sequence>
<keyword evidence="1" id="KW-0805">Transcription regulation</keyword>
<dbReference type="InterPro" id="IPR039536">
    <property type="entry name" value="TetR_C_Proteobacteria"/>
</dbReference>
<dbReference type="AlphaFoldDB" id="A0A061JSN4"/>
<dbReference type="Gene3D" id="1.10.10.60">
    <property type="entry name" value="Homeodomain-like"/>
    <property type="match status" value="1"/>
</dbReference>
<dbReference type="InterPro" id="IPR009057">
    <property type="entry name" value="Homeodomain-like_sf"/>
</dbReference>
<dbReference type="Pfam" id="PF14246">
    <property type="entry name" value="TetR_C_7"/>
    <property type="match status" value="1"/>
</dbReference>
<dbReference type="HOGENOM" id="CLU_069356_27_0_6"/>
<feature type="DNA-binding region" description="H-T-H motif" evidence="4">
    <location>
        <begin position="40"/>
        <end position="59"/>
    </location>
</feature>
<proteinExistence type="predicted"/>
<dbReference type="PROSITE" id="PS50977">
    <property type="entry name" value="HTH_TETR_2"/>
    <property type="match status" value="1"/>
</dbReference>
<dbReference type="InterPro" id="IPR036271">
    <property type="entry name" value="Tet_transcr_reg_TetR-rel_C_sf"/>
</dbReference>
<comment type="caution">
    <text evidence="6">The sequence shown here is derived from an EMBL/GenBank/DDBJ whole genome shotgun (WGS) entry which is preliminary data.</text>
</comment>
<dbReference type="FunFam" id="1.10.10.60:FF:000141">
    <property type="entry name" value="TetR family transcriptional regulator"/>
    <property type="match status" value="1"/>
</dbReference>
<dbReference type="GO" id="GO:0000976">
    <property type="term" value="F:transcription cis-regulatory region binding"/>
    <property type="evidence" value="ECO:0007669"/>
    <property type="project" value="TreeGrafter"/>
</dbReference>
<evidence type="ECO:0000256" key="1">
    <source>
        <dbReference type="ARBA" id="ARBA00023015"/>
    </source>
</evidence>
<dbReference type="Pfam" id="PF00440">
    <property type="entry name" value="TetR_N"/>
    <property type="match status" value="1"/>
</dbReference>
<evidence type="ECO:0000256" key="2">
    <source>
        <dbReference type="ARBA" id="ARBA00023125"/>
    </source>
</evidence>
<evidence type="ECO:0000313" key="6">
    <source>
        <dbReference type="EMBL" id="EWC41648.1"/>
    </source>
</evidence>
<name>A0A061JSN4_STUST</name>
<dbReference type="OrthoDB" id="8535430at2"/>
<accession>A0A061JSN4</accession>
<dbReference type="eggNOG" id="COG1309">
    <property type="taxonomic scope" value="Bacteria"/>
</dbReference>
<dbReference type="PRINTS" id="PR00455">
    <property type="entry name" value="HTHTETR"/>
</dbReference>
<dbReference type="EMBL" id="AMCZ02000009">
    <property type="protein sequence ID" value="EWC41648.1"/>
    <property type="molecule type" value="Genomic_DNA"/>
</dbReference>
<dbReference type="SUPFAM" id="SSF48498">
    <property type="entry name" value="Tetracyclin repressor-like, C-terminal domain"/>
    <property type="match status" value="1"/>
</dbReference>
<keyword evidence="2 4" id="KW-0238">DNA-binding</keyword>
<evidence type="ECO:0000313" key="7">
    <source>
        <dbReference type="Proteomes" id="UP000026923"/>
    </source>
</evidence>
<dbReference type="Proteomes" id="UP000026923">
    <property type="component" value="Unassembled WGS sequence"/>
</dbReference>
<dbReference type="PANTHER" id="PTHR30055">
    <property type="entry name" value="HTH-TYPE TRANSCRIPTIONAL REGULATOR RUTR"/>
    <property type="match status" value="1"/>
</dbReference>
<dbReference type="InterPro" id="IPR001647">
    <property type="entry name" value="HTH_TetR"/>
</dbReference>
<organism evidence="6 7">
    <name type="scientific">Stutzerimonas stutzeri KOS6</name>
    <dbReference type="NCBI Taxonomy" id="1218352"/>
    <lineage>
        <taxon>Bacteria</taxon>
        <taxon>Pseudomonadati</taxon>
        <taxon>Pseudomonadota</taxon>
        <taxon>Gammaproteobacteria</taxon>
        <taxon>Pseudomonadales</taxon>
        <taxon>Pseudomonadaceae</taxon>
        <taxon>Stutzerimonas</taxon>
    </lineage>
</organism>
<evidence type="ECO:0000256" key="3">
    <source>
        <dbReference type="ARBA" id="ARBA00023163"/>
    </source>
</evidence>
<feature type="domain" description="HTH tetR-type" evidence="5">
    <location>
        <begin position="17"/>
        <end position="77"/>
    </location>
</feature>
<dbReference type="GO" id="GO:0003700">
    <property type="term" value="F:DNA-binding transcription factor activity"/>
    <property type="evidence" value="ECO:0007669"/>
    <property type="project" value="TreeGrafter"/>
</dbReference>
<dbReference type="RefSeq" id="WP_003292886.1">
    <property type="nucleotide sequence ID" value="NZ_KK020675.1"/>
</dbReference>
<dbReference type="Gene3D" id="1.10.357.10">
    <property type="entry name" value="Tetracycline Repressor, domain 2"/>
    <property type="match status" value="1"/>
</dbReference>
<gene>
    <name evidence="6" type="ORF">B597_009520</name>
</gene>
<dbReference type="SUPFAM" id="SSF46689">
    <property type="entry name" value="Homeodomain-like"/>
    <property type="match status" value="1"/>
</dbReference>
<dbReference type="InterPro" id="IPR050109">
    <property type="entry name" value="HTH-type_TetR-like_transc_reg"/>
</dbReference>
<evidence type="ECO:0000256" key="4">
    <source>
        <dbReference type="PROSITE-ProRule" id="PRU00335"/>
    </source>
</evidence>
<keyword evidence="3" id="KW-0804">Transcription</keyword>